<dbReference type="HAMAP" id="MF_00422">
    <property type="entry name" value="SecE"/>
    <property type="match status" value="1"/>
</dbReference>
<dbReference type="EMBL" id="CP019875">
    <property type="protein sequence ID" value="AQU87355.1"/>
    <property type="molecule type" value="Genomic_DNA"/>
</dbReference>
<keyword evidence="6 9" id="KW-1133">Transmembrane helix</keyword>
<evidence type="ECO:0000256" key="5">
    <source>
        <dbReference type="ARBA" id="ARBA00022927"/>
    </source>
</evidence>
<dbReference type="GO" id="GO:0005886">
    <property type="term" value="C:plasma membrane"/>
    <property type="evidence" value="ECO:0007669"/>
    <property type="project" value="UniProtKB-SubCell"/>
</dbReference>
<dbReference type="PANTHER" id="PTHR33910:SF1">
    <property type="entry name" value="PROTEIN TRANSLOCASE SUBUNIT SECE"/>
    <property type="match status" value="1"/>
</dbReference>
<reference evidence="10" key="2">
    <citation type="submission" date="2017-02" db="EMBL/GenBank/DDBJ databases">
        <authorList>
            <person name="Zhang H."/>
        </authorList>
    </citation>
    <scope>NUCLEOTIDE SEQUENCE</scope>
    <source>
        <strain evidence="10">RZS01</strain>
    </source>
</reference>
<reference evidence="12" key="1">
    <citation type="submission" date="2017-02" db="EMBL/GenBank/DDBJ databases">
        <title>zhang.</title>
        <authorList>
            <person name="Zhang H."/>
        </authorList>
    </citation>
    <scope>NUCLEOTIDE SEQUENCE [LARGE SCALE GENOMIC DNA]</scope>
    <source>
        <strain evidence="12">RZS01</strain>
    </source>
</reference>
<dbReference type="OrthoDB" id="9812738at2"/>
<dbReference type="InterPro" id="IPR038379">
    <property type="entry name" value="SecE_sf"/>
</dbReference>
<protein>
    <recommendedName>
        <fullName evidence="9">Protein translocase subunit SecE</fullName>
    </recommendedName>
</protein>
<evidence type="ECO:0000256" key="2">
    <source>
        <dbReference type="ARBA" id="ARBA00022448"/>
    </source>
</evidence>
<comment type="similarity">
    <text evidence="9">Belongs to the SecE/SEC61-gamma family.</text>
</comment>
<comment type="subcellular location">
    <subcellularLocation>
        <location evidence="9">Cell membrane</location>
        <topology evidence="9">Single-pass membrane protein</topology>
    </subcellularLocation>
    <subcellularLocation>
        <location evidence="1">Membrane</location>
    </subcellularLocation>
</comment>
<dbReference type="Proteomes" id="UP000247512">
    <property type="component" value="Unassembled WGS sequence"/>
</dbReference>
<name>A0A9N7CUV4_9PROT</name>
<dbReference type="GO" id="GO:0043952">
    <property type="term" value="P:protein transport by the Sec complex"/>
    <property type="evidence" value="ECO:0007669"/>
    <property type="project" value="UniProtKB-UniRule"/>
</dbReference>
<dbReference type="GO" id="GO:0008320">
    <property type="term" value="F:protein transmembrane transporter activity"/>
    <property type="evidence" value="ECO:0007669"/>
    <property type="project" value="UniProtKB-UniRule"/>
</dbReference>
<evidence type="ECO:0000256" key="9">
    <source>
        <dbReference type="HAMAP-Rule" id="MF_00422"/>
    </source>
</evidence>
<evidence type="ECO:0000313" key="11">
    <source>
        <dbReference type="EMBL" id="PYD65807.1"/>
    </source>
</evidence>
<gene>
    <name evidence="9 11" type="primary">secE</name>
    <name evidence="10" type="ORF">B0W47_07595</name>
    <name evidence="11" type="ORF">CDI09_11610</name>
</gene>
<evidence type="ECO:0000256" key="1">
    <source>
        <dbReference type="ARBA" id="ARBA00004370"/>
    </source>
</evidence>
<accession>A0A9N7CUV4</accession>
<keyword evidence="2 9" id="KW-0813">Transport</keyword>
<evidence type="ECO:0000256" key="7">
    <source>
        <dbReference type="ARBA" id="ARBA00023010"/>
    </source>
</evidence>
<dbReference type="EMBL" id="NIRT01000021">
    <property type="protein sequence ID" value="PYD65807.1"/>
    <property type="molecule type" value="Genomic_DNA"/>
</dbReference>
<keyword evidence="7 9" id="KW-0811">Translocation</keyword>
<dbReference type="KEGG" id="kna:B0W47_07595"/>
<organism evidence="10 12">
    <name type="scientific">Komagataeibacter nataicola</name>
    <dbReference type="NCBI Taxonomy" id="265960"/>
    <lineage>
        <taxon>Bacteria</taxon>
        <taxon>Pseudomonadati</taxon>
        <taxon>Pseudomonadota</taxon>
        <taxon>Alphaproteobacteria</taxon>
        <taxon>Acetobacterales</taxon>
        <taxon>Acetobacteraceae</taxon>
        <taxon>Komagataeibacter</taxon>
    </lineage>
</organism>
<dbReference type="InterPro" id="IPR005807">
    <property type="entry name" value="SecE_bac"/>
</dbReference>
<feature type="transmembrane region" description="Helical" evidence="9">
    <location>
        <begin position="58"/>
        <end position="80"/>
    </location>
</feature>
<proteinExistence type="inferred from homology"/>
<evidence type="ECO:0000256" key="6">
    <source>
        <dbReference type="ARBA" id="ARBA00022989"/>
    </source>
</evidence>
<dbReference type="PANTHER" id="PTHR33910">
    <property type="entry name" value="PROTEIN TRANSLOCASE SUBUNIT SECE"/>
    <property type="match status" value="1"/>
</dbReference>
<dbReference type="Pfam" id="PF00584">
    <property type="entry name" value="SecE"/>
    <property type="match status" value="1"/>
</dbReference>
<dbReference type="Proteomes" id="UP000189683">
    <property type="component" value="Chromosome"/>
</dbReference>
<sequence length="96" mass="10097">MGRATMVRTGFLGPAPAGSSGWCAVALQEGYFVSVSPAKFVEDVRAEARKVTWPTRRATLMTTGAVLAMAGLASVFFFLVDEVIGLAVRKLFGLGG</sequence>
<dbReference type="GO" id="GO:0009306">
    <property type="term" value="P:protein secretion"/>
    <property type="evidence" value="ECO:0007669"/>
    <property type="project" value="UniProtKB-UniRule"/>
</dbReference>
<evidence type="ECO:0000313" key="10">
    <source>
        <dbReference type="EMBL" id="AQU87355.1"/>
    </source>
</evidence>
<dbReference type="GO" id="GO:0006605">
    <property type="term" value="P:protein targeting"/>
    <property type="evidence" value="ECO:0007669"/>
    <property type="project" value="UniProtKB-UniRule"/>
</dbReference>
<dbReference type="InterPro" id="IPR001901">
    <property type="entry name" value="Translocase_SecE/Sec61-g"/>
</dbReference>
<keyword evidence="8 9" id="KW-0472">Membrane</keyword>
<keyword evidence="3 9" id="KW-1003">Cell membrane</keyword>
<evidence type="ECO:0000256" key="3">
    <source>
        <dbReference type="ARBA" id="ARBA00022475"/>
    </source>
</evidence>
<evidence type="ECO:0000313" key="13">
    <source>
        <dbReference type="Proteomes" id="UP000247512"/>
    </source>
</evidence>
<keyword evidence="5 9" id="KW-0653">Protein transport</keyword>
<evidence type="ECO:0000313" key="12">
    <source>
        <dbReference type="Proteomes" id="UP000189683"/>
    </source>
</evidence>
<keyword evidence="13" id="KW-1185">Reference proteome</keyword>
<comment type="function">
    <text evidence="9">Essential subunit of the Sec protein translocation channel SecYEG. Clamps together the 2 halves of SecY. May contact the channel plug during translocation.</text>
</comment>
<comment type="subunit">
    <text evidence="9">Component of the Sec protein translocase complex. Heterotrimer consisting of SecY, SecE and SecG subunits. The heterotrimers can form oligomers, although 1 heterotrimer is thought to be able to translocate proteins. Interacts with the ribosome. Interacts with SecDF, and other proteins may be involved. Interacts with SecA.</text>
</comment>
<dbReference type="GO" id="GO:0065002">
    <property type="term" value="P:intracellular protein transmembrane transport"/>
    <property type="evidence" value="ECO:0007669"/>
    <property type="project" value="UniProtKB-UniRule"/>
</dbReference>
<keyword evidence="4 9" id="KW-0812">Transmembrane</keyword>
<dbReference type="Gene3D" id="1.20.5.1030">
    <property type="entry name" value="Preprotein translocase secy subunit"/>
    <property type="match status" value="1"/>
</dbReference>
<evidence type="ECO:0000256" key="4">
    <source>
        <dbReference type="ARBA" id="ARBA00022692"/>
    </source>
</evidence>
<reference evidence="11 13" key="3">
    <citation type="submission" date="2017-06" db="EMBL/GenBank/DDBJ databases">
        <title>A draft genome sequence of Komagataeibacter nataicola LMG 1536.</title>
        <authorList>
            <person name="Skraban J."/>
            <person name="Cleenwerck I."/>
            <person name="Vandamme P."/>
            <person name="Trcek J."/>
        </authorList>
    </citation>
    <scope>NUCLEOTIDE SEQUENCE [LARGE SCALE GENOMIC DNA]</scope>
    <source>
        <strain evidence="11 13">LMG 1536</strain>
    </source>
</reference>
<evidence type="ECO:0000256" key="8">
    <source>
        <dbReference type="ARBA" id="ARBA00023136"/>
    </source>
</evidence>
<dbReference type="AlphaFoldDB" id="A0A9N7CUV4"/>
<dbReference type="NCBIfam" id="TIGR00964">
    <property type="entry name" value="secE_bact"/>
    <property type="match status" value="1"/>
</dbReference>